<evidence type="ECO:0000313" key="2">
    <source>
        <dbReference type="EMBL" id="MEM0543618.1"/>
    </source>
</evidence>
<protein>
    <submittedName>
        <fullName evidence="2">Uncharacterized protein</fullName>
    </submittedName>
</protein>
<keyword evidence="1" id="KW-1133">Transmembrane helix</keyword>
<feature type="transmembrane region" description="Helical" evidence="1">
    <location>
        <begin position="56"/>
        <end position="73"/>
    </location>
</feature>
<feature type="transmembrane region" description="Helical" evidence="1">
    <location>
        <begin position="23"/>
        <end position="44"/>
    </location>
</feature>
<dbReference type="EMBL" id="JBCGDO010000022">
    <property type="protein sequence ID" value="MEM0543618.1"/>
    <property type="molecule type" value="Genomic_DNA"/>
</dbReference>
<organism evidence="2 3">
    <name type="scientific">Flavobacterium aureirubrum</name>
    <dbReference type="NCBI Taxonomy" id="3133147"/>
    <lineage>
        <taxon>Bacteria</taxon>
        <taxon>Pseudomonadati</taxon>
        <taxon>Bacteroidota</taxon>
        <taxon>Flavobacteriia</taxon>
        <taxon>Flavobacteriales</taxon>
        <taxon>Flavobacteriaceae</taxon>
        <taxon>Flavobacterium</taxon>
    </lineage>
</organism>
<sequence>MKFLVYKLYRFAKAQEETVDAEFGFMGLVSVFEMFHLAIIISFIRDFFGFKIEFSNFFISYSGWIITIVGLALNY</sequence>
<evidence type="ECO:0000256" key="1">
    <source>
        <dbReference type="SAM" id="Phobius"/>
    </source>
</evidence>
<reference evidence="2 3" key="1">
    <citation type="submission" date="2024-03" db="EMBL/GenBank/DDBJ databases">
        <title>Two novel species of the genus Flavobacterium exhibiting potentially degradation of complex polysaccharides.</title>
        <authorList>
            <person name="Lian X."/>
        </authorList>
    </citation>
    <scope>NUCLEOTIDE SEQUENCE [LARGE SCALE GENOMIC DNA]</scope>
    <source>
        <strain evidence="3">j3</strain>
    </source>
</reference>
<name>A0ABU9NCC3_9FLAO</name>
<gene>
    <name evidence="2" type="ORF">WFZ85_13425</name>
</gene>
<keyword evidence="3" id="KW-1185">Reference proteome</keyword>
<comment type="caution">
    <text evidence="2">The sequence shown here is derived from an EMBL/GenBank/DDBJ whole genome shotgun (WGS) entry which is preliminary data.</text>
</comment>
<keyword evidence="1" id="KW-0472">Membrane</keyword>
<keyword evidence="1" id="KW-0812">Transmembrane</keyword>
<proteinExistence type="predicted"/>
<accession>A0ABU9NCC3</accession>
<dbReference type="RefSeq" id="WP_342696808.1">
    <property type="nucleotide sequence ID" value="NZ_JBCGDO010000022.1"/>
</dbReference>
<evidence type="ECO:0000313" key="3">
    <source>
        <dbReference type="Proteomes" id="UP001460072"/>
    </source>
</evidence>
<dbReference type="Proteomes" id="UP001460072">
    <property type="component" value="Unassembled WGS sequence"/>
</dbReference>